<protein>
    <recommendedName>
        <fullName evidence="2">DUF4234 domain-containing protein</fullName>
    </recommendedName>
</protein>
<dbReference type="EMBL" id="JACHGW010000001">
    <property type="protein sequence ID" value="MBB6049294.1"/>
    <property type="molecule type" value="Genomic_DNA"/>
</dbReference>
<gene>
    <name evidence="3" type="ORF">HNQ39_001056</name>
</gene>
<organism evidence="3 4">
    <name type="scientific">Armatimonas rosea</name>
    <dbReference type="NCBI Taxonomy" id="685828"/>
    <lineage>
        <taxon>Bacteria</taxon>
        <taxon>Bacillati</taxon>
        <taxon>Armatimonadota</taxon>
        <taxon>Armatimonadia</taxon>
        <taxon>Armatimonadales</taxon>
        <taxon>Armatimonadaceae</taxon>
        <taxon>Armatimonas</taxon>
    </lineage>
</organism>
<name>A0A7W9W4C8_ARMRO</name>
<evidence type="ECO:0000259" key="2">
    <source>
        <dbReference type="Pfam" id="PF14018"/>
    </source>
</evidence>
<evidence type="ECO:0000313" key="4">
    <source>
        <dbReference type="Proteomes" id="UP000520814"/>
    </source>
</evidence>
<dbReference type="InterPro" id="IPR025328">
    <property type="entry name" value="DUF4234"/>
</dbReference>
<proteinExistence type="predicted"/>
<feature type="transmembrane region" description="Helical" evidence="1">
    <location>
        <begin position="9"/>
        <end position="27"/>
    </location>
</feature>
<reference evidence="3 4" key="1">
    <citation type="submission" date="2020-08" db="EMBL/GenBank/DDBJ databases">
        <title>Genomic Encyclopedia of Type Strains, Phase IV (KMG-IV): sequencing the most valuable type-strain genomes for metagenomic binning, comparative biology and taxonomic classification.</title>
        <authorList>
            <person name="Goeker M."/>
        </authorList>
    </citation>
    <scope>NUCLEOTIDE SEQUENCE [LARGE SCALE GENOMIC DNA]</scope>
    <source>
        <strain evidence="3 4">DSM 23562</strain>
    </source>
</reference>
<dbReference type="Pfam" id="PF14018">
    <property type="entry name" value="DUF4234"/>
    <property type="match status" value="1"/>
</dbReference>
<evidence type="ECO:0000256" key="1">
    <source>
        <dbReference type="SAM" id="Phobius"/>
    </source>
</evidence>
<evidence type="ECO:0000313" key="3">
    <source>
        <dbReference type="EMBL" id="MBB6049294.1"/>
    </source>
</evidence>
<dbReference type="Proteomes" id="UP000520814">
    <property type="component" value="Unassembled WGS sequence"/>
</dbReference>
<feature type="transmembrane region" description="Helical" evidence="1">
    <location>
        <begin position="47"/>
        <end position="67"/>
    </location>
</feature>
<keyword evidence="1" id="KW-0812">Transmembrane</keyword>
<comment type="caution">
    <text evidence="3">The sequence shown here is derived from an EMBL/GenBank/DDBJ whole genome shotgun (WGS) entry which is preliminary data.</text>
</comment>
<keyword evidence="4" id="KW-1185">Reference proteome</keyword>
<feature type="transmembrane region" description="Helical" evidence="1">
    <location>
        <begin position="88"/>
        <end position="111"/>
    </location>
</feature>
<sequence length="124" mass="14179">MRNGTRRDLLMMAILMLVTCGLYYFYWLYKTSQEMDEYTGEQGIPPIVHLLLLIFTGTLWGIAWDILTAQKIERMQQLAGITSRNNSGLYLVLDILGAGPIYGLGMVVPFLQQNELNEIYARRA</sequence>
<dbReference type="RefSeq" id="WP_184192905.1">
    <property type="nucleotide sequence ID" value="NZ_JACHGW010000001.1"/>
</dbReference>
<keyword evidence="1" id="KW-0472">Membrane</keyword>
<feature type="domain" description="DUF4234" evidence="2">
    <location>
        <begin position="7"/>
        <end position="70"/>
    </location>
</feature>
<accession>A0A7W9W4C8</accession>
<keyword evidence="1" id="KW-1133">Transmembrane helix</keyword>
<dbReference type="AlphaFoldDB" id="A0A7W9W4C8"/>